<keyword evidence="6" id="KW-1185">Reference proteome</keyword>
<dbReference type="GO" id="GO:0005829">
    <property type="term" value="C:cytosol"/>
    <property type="evidence" value="ECO:0007669"/>
    <property type="project" value="TreeGrafter"/>
</dbReference>
<dbReference type="SUPFAM" id="SSF46689">
    <property type="entry name" value="Homeodomain-like"/>
    <property type="match status" value="1"/>
</dbReference>
<dbReference type="RefSeq" id="WP_110264577.1">
    <property type="nucleotide sequence ID" value="NZ_CAWNXA010000003.1"/>
</dbReference>
<keyword evidence="1" id="KW-0805">Transcription regulation</keyword>
<dbReference type="Pfam" id="PF12833">
    <property type="entry name" value="HTH_18"/>
    <property type="match status" value="1"/>
</dbReference>
<dbReference type="Gene3D" id="1.10.10.60">
    <property type="entry name" value="Homeodomain-like"/>
    <property type="match status" value="1"/>
</dbReference>
<comment type="caution">
    <text evidence="5">The sequence shown here is derived from an EMBL/GenBank/DDBJ whole genome shotgun (WGS) entry which is preliminary data.</text>
</comment>
<evidence type="ECO:0000256" key="1">
    <source>
        <dbReference type="ARBA" id="ARBA00023015"/>
    </source>
</evidence>
<proteinExistence type="predicted"/>
<evidence type="ECO:0000256" key="3">
    <source>
        <dbReference type="ARBA" id="ARBA00023163"/>
    </source>
</evidence>
<keyword evidence="2 5" id="KW-0238">DNA-binding</keyword>
<dbReference type="OrthoDB" id="5740883at2"/>
<keyword evidence="3" id="KW-0804">Transcription</keyword>
<accession>A0A318EAP6</accession>
<name>A0A318EAP6_9GAMM</name>
<evidence type="ECO:0000256" key="2">
    <source>
        <dbReference type="ARBA" id="ARBA00023125"/>
    </source>
</evidence>
<dbReference type="AlphaFoldDB" id="A0A318EAP6"/>
<feature type="domain" description="HTH araC/xylS-type" evidence="4">
    <location>
        <begin position="232"/>
        <end position="330"/>
    </location>
</feature>
<dbReference type="Pfam" id="PF12625">
    <property type="entry name" value="Arabinose_bd"/>
    <property type="match status" value="1"/>
</dbReference>
<dbReference type="InterPro" id="IPR020449">
    <property type="entry name" value="Tscrpt_reg_AraC-type_HTH"/>
</dbReference>
<gene>
    <name evidence="5" type="ORF">C8D93_103232</name>
</gene>
<dbReference type="PROSITE" id="PS01124">
    <property type="entry name" value="HTH_ARAC_FAMILY_2"/>
    <property type="match status" value="1"/>
</dbReference>
<organism evidence="5 6">
    <name type="scientific">Sinimarinibacterium flocculans</name>
    <dbReference type="NCBI Taxonomy" id="985250"/>
    <lineage>
        <taxon>Bacteria</taxon>
        <taxon>Pseudomonadati</taxon>
        <taxon>Pseudomonadota</taxon>
        <taxon>Gammaproteobacteria</taxon>
        <taxon>Nevskiales</taxon>
        <taxon>Nevskiaceae</taxon>
        <taxon>Sinimarinibacterium</taxon>
    </lineage>
</organism>
<dbReference type="PANTHER" id="PTHR47894:SF1">
    <property type="entry name" value="HTH-TYPE TRANSCRIPTIONAL REGULATOR VQSM"/>
    <property type="match status" value="1"/>
</dbReference>
<evidence type="ECO:0000313" key="6">
    <source>
        <dbReference type="Proteomes" id="UP000248330"/>
    </source>
</evidence>
<dbReference type="SMART" id="SM00342">
    <property type="entry name" value="HTH_ARAC"/>
    <property type="match status" value="1"/>
</dbReference>
<dbReference type="InterPro" id="IPR018060">
    <property type="entry name" value="HTH_AraC"/>
</dbReference>
<dbReference type="PRINTS" id="PR00032">
    <property type="entry name" value="HTHARAC"/>
</dbReference>
<protein>
    <submittedName>
        <fullName evidence="5">AraC-like DNA-binding protein</fullName>
    </submittedName>
</protein>
<evidence type="ECO:0000259" key="4">
    <source>
        <dbReference type="PROSITE" id="PS01124"/>
    </source>
</evidence>
<evidence type="ECO:0000313" key="5">
    <source>
        <dbReference type="EMBL" id="PXV69657.1"/>
    </source>
</evidence>
<reference evidence="5 6" key="1">
    <citation type="submission" date="2018-04" db="EMBL/GenBank/DDBJ databases">
        <title>Genomic Encyclopedia of Type Strains, Phase IV (KMG-IV): sequencing the most valuable type-strain genomes for metagenomic binning, comparative biology and taxonomic classification.</title>
        <authorList>
            <person name="Goeker M."/>
        </authorList>
    </citation>
    <scope>NUCLEOTIDE SEQUENCE [LARGE SCALE GENOMIC DNA]</scope>
    <source>
        <strain evidence="5 6">DSM 104150</strain>
    </source>
</reference>
<dbReference type="PANTHER" id="PTHR47894">
    <property type="entry name" value="HTH-TYPE TRANSCRIPTIONAL REGULATOR GADX"/>
    <property type="match status" value="1"/>
</dbReference>
<dbReference type="InterPro" id="IPR032687">
    <property type="entry name" value="AraC-type_N"/>
</dbReference>
<dbReference type="Proteomes" id="UP000248330">
    <property type="component" value="Unassembled WGS sequence"/>
</dbReference>
<dbReference type="EMBL" id="QICN01000003">
    <property type="protein sequence ID" value="PXV69657.1"/>
    <property type="molecule type" value="Genomic_DNA"/>
</dbReference>
<dbReference type="InterPro" id="IPR009057">
    <property type="entry name" value="Homeodomain-like_sf"/>
</dbReference>
<dbReference type="GO" id="GO:0003700">
    <property type="term" value="F:DNA-binding transcription factor activity"/>
    <property type="evidence" value="ECO:0007669"/>
    <property type="project" value="InterPro"/>
</dbReference>
<sequence length="338" mass="37135">MTARANTVAVGYLHALLDYARGHGLAVDTLLAELPFDAADRDARVTEATGAALFDRAATLLGDDALGLHVGEQVRPGHYGALGFVAMNCAHLGEALEALRRYQALVIDLGGVELQRGATALTLSWNPGTDGPYRQLAEFNLAGLVSFSRWMAGAQARPLRIDVMYAQPADTREHARVLGCPVRFSQACYRVTLPAAALDAPLIQPDPAMRELMQRLADQQLRALPRGEDWLAQARAQIARRLRQPPVELDAVAGALALSSRSLQRRLQAEGLRFSQLVDEVRRELAERHLADAALDLTDIAFLLGYSEQTAFQRAFKRWTGTTPAQWRTQHCRRVSRA</sequence>
<dbReference type="GO" id="GO:0000976">
    <property type="term" value="F:transcription cis-regulatory region binding"/>
    <property type="evidence" value="ECO:0007669"/>
    <property type="project" value="TreeGrafter"/>
</dbReference>